<proteinExistence type="predicted"/>
<evidence type="ECO:0000313" key="3">
    <source>
        <dbReference type="Proteomes" id="UP000249623"/>
    </source>
</evidence>
<dbReference type="Gene3D" id="3.90.226.10">
    <property type="entry name" value="2-enoyl-CoA Hydratase, Chain A, domain 1"/>
    <property type="match status" value="1"/>
</dbReference>
<evidence type="ECO:0000313" key="2">
    <source>
        <dbReference type="EMBL" id="SQF36603.1"/>
    </source>
</evidence>
<dbReference type="Pfam" id="PF03572">
    <property type="entry name" value="Peptidase_S41"/>
    <property type="match status" value="1"/>
</dbReference>
<dbReference type="RefSeq" id="WP_002927354.1">
    <property type="nucleotide sequence ID" value="NZ_CP071430.1"/>
</dbReference>
<dbReference type="GO" id="GO:0008236">
    <property type="term" value="F:serine-type peptidase activity"/>
    <property type="evidence" value="ECO:0007669"/>
    <property type="project" value="InterPro"/>
</dbReference>
<evidence type="ECO:0000259" key="1">
    <source>
        <dbReference type="Pfam" id="PF03572"/>
    </source>
</evidence>
<dbReference type="Gene3D" id="2.30.42.10">
    <property type="match status" value="1"/>
</dbReference>
<sequence>MKKTEIFEQVVEIMREDSSTKKDIMGANPEEYRARITDQMSQEDFLYQMHCYIASFGILSHVWFGLKETQPPGFKLRYYQDCLYVLQANNDTGLKRGDQILALDGKALSQVYQEHKDYFVSATPERQHKEWAYFVEHAGEVTVVRNGKEEQLHVQPTAHPKKPPQFEWRNLSEDIVYLKLEDFTDEAAITQLYADSQAAIEQAKYLIIDVRVNYGGTDSLYYPLFKYTLPQGKAFSDLDLPNDDGMEILYTDRNVDLRQQLMQKFLEDPNLSAETHQILKEFLKELEENRGKCYVLYGDEDSNQNFLPDVLGLARPEKVFVLADVTCGSSGDNFVDTMKKMPKVTVLGRPTMGILDYSNCCVKDFGDYELLFPTSRDIRIDQGKGMNDKGVEPDILIPWTPEHLERDVDLEECLNYCKNA</sequence>
<accession>A0A2X3VZF8</accession>
<reference evidence="2 3" key="1">
    <citation type="submission" date="2018-06" db="EMBL/GenBank/DDBJ databases">
        <authorList>
            <consortium name="Pathogen Informatics"/>
            <person name="Doyle S."/>
        </authorList>
    </citation>
    <scope>NUCLEOTIDE SEQUENCE [LARGE SCALE GENOMIC DNA]</scope>
    <source>
        <strain evidence="2 3">NCTC11085</strain>
    </source>
</reference>
<dbReference type="Proteomes" id="UP000249623">
    <property type="component" value="Chromosome 1"/>
</dbReference>
<dbReference type="EMBL" id="LS483346">
    <property type="protein sequence ID" value="SQF36603.1"/>
    <property type="molecule type" value="Genomic_DNA"/>
</dbReference>
<name>A0A2X3VZF8_STRSA</name>
<dbReference type="GO" id="GO:0006508">
    <property type="term" value="P:proteolysis"/>
    <property type="evidence" value="ECO:0007669"/>
    <property type="project" value="InterPro"/>
</dbReference>
<protein>
    <submittedName>
        <fullName evidence="2">S41 family peptidase</fullName>
    </submittedName>
</protein>
<feature type="domain" description="Tail specific protease" evidence="1">
    <location>
        <begin position="174"/>
        <end position="396"/>
    </location>
</feature>
<dbReference type="AlphaFoldDB" id="A0A2X3VZF8"/>
<gene>
    <name evidence="2" type="ORF">NCTC11085_02354</name>
</gene>
<dbReference type="InterPro" id="IPR005151">
    <property type="entry name" value="Tail-specific_protease"/>
</dbReference>
<dbReference type="InterPro" id="IPR036034">
    <property type="entry name" value="PDZ_sf"/>
</dbReference>
<dbReference type="SUPFAM" id="SSF52096">
    <property type="entry name" value="ClpP/crotonase"/>
    <property type="match status" value="1"/>
</dbReference>
<organism evidence="2 3">
    <name type="scientific">Streptococcus sanguinis</name>
    <dbReference type="NCBI Taxonomy" id="1305"/>
    <lineage>
        <taxon>Bacteria</taxon>
        <taxon>Bacillati</taxon>
        <taxon>Bacillota</taxon>
        <taxon>Bacilli</taxon>
        <taxon>Lactobacillales</taxon>
        <taxon>Streptococcaceae</taxon>
        <taxon>Streptococcus</taxon>
    </lineage>
</organism>
<dbReference type="InterPro" id="IPR029045">
    <property type="entry name" value="ClpP/crotonase-like_dom_sf"/>
</dbReference>